<accession>A0ACB5SNN7</accession>
<evidence type="ECO:0000313" key="2">
    <source>
        <dbReference type="Proteomes" id="UP001165186"/>
    </source>
</evidence>
<name>A0ACB5SNN7_9PEZI</name>
<sequence>MIQEPSLPVLIAATVAAAWTVTFTFTFIKEEIKIRTLGGHAESLRSLLPFGLSFIFQIISHSLRDENLEFMYEQFERTTNARNHTFTFETRLCGTRWVFTADPENVKAMLATQFSEYGKGARMHRDWNDLMGDSIFTADGQRWHESRQLVRKYFTKERISGLNCFERHVQEMIPLLGNGRTVDVKVIFSRFALDASGDFSFGRSFNALKDRQNDFSDAFDFIRHKQALIERAGPLNFLVPRREFRRRVGALKEFIKSNVVDAAALTPEELQTRDKKDEDYTFLHSCASSTSDEKLLLDEVVTVLIAGRDTTAMTLSFCFFELARNPAVVEDLRREIEQYLGFDRMPTYSDLKMTRVYRVEVGQMETHPWESQEGRLLSTQLTYFI</sequence>
<organism evidence="1 2">
    <name type="scientific">Neofusicoccum parvum</name>
    <dbReference type="NCBI Taxonomy" id="310453"/>
    <lineage>
        <taxon>Eukaryota</taxon>
        <taxon>Fungi</taxon>
        <taxon>Dikarya</taxon>
        <taxon>Ascomycota</taxon>
        <taxon>Pezizomycotina</taxon>
        <taxon>Dothideomycetes</taxon>
        <taxon>Dothideomycetes incertae sedis</taxon>
        <taxon>Botryosphaeriales</taxon>
        <taxon>Botryosphaeriaceae</taxon>
        <taxon>Neofusicoccum</taxon>
    </lineage>
</organism>
<gene>
    <name evidence="1" type="primary">g4988</name>
    <name evidence="1" type="ORF">NpPPO83_00004988</name>
</gene>
<reference evidence="1" key="1">
    <citation type="submission" date="2024-09" db="EMBL/GenBank/DDBJ databases">
        <title>Draft Genome Sequences of Neofusicoccum parvum.</title>
        <authorList>
            <person name="Ashida A."/>
            <person name="Camagna M."/>
            <person name="Tanaka A."/>
            <person name="Takemoto D."/>
        </authorList>
    </citation>
    <scope>NUCLEOTIDE SEQUENCE</scope>
    <source>
        <strain evidence="1">PPO83</strain>
    </source>
</reference>
<dbReference type="Proteomes" id="UP001165186">
    <property type="component" value="Unassembled WGS sequence"/>
</dbReference>
<comment type="caution">
    <text evidence="1">The sequence shown here is derived from an EMBL/GenBank/DDBJ whole genome shotgun (WGS) entry which is preliminary data.</text>
</comment>
<evidence type="ECO:0000313" key="1">
    <source>
        <dbReference type="EMBL" id="GME49952.1"/>
    </source>
</evidence>
<keyword evidence="2" id="KW-1185">Reference proteome</keyword>
<proteinExistence type="predicted"/>
<protein>
    <submittedName>
        <fullName evidence="1">Cytochrome P450 52A13</fullName>
    </submittedName>
</protein>
<dbReference type="EMBL" id="BSXG01000160">
    <property type="protein sequence ID" value="GME49952.1"/>
    <property type="molecule type" value="Genomic_DNA"/>
</dbReference>